<comment type="caution">
    <text evidence="1">The sequence shown here is derived from an EMBL/GenBank/DDBJ whole genome shotgun (WGS) entry which is preliminary data.</text>
</comment>
<protein>
    <submittedName>
        <fullName evidence="1">Uncharacterized protein</fullName>
    </submittedName>
</protein>
<organism evidence="1 2">
    <name type="scientific">Russula earlei</name>
    <dbReference type="NCBI Taxonomy" id="71964"/>
    <lineage>
        <taxon>Eukaryota</taxon>
        <taxon>Fungi</taxon>
        <taxon>Dikarya</taxon>
        <taxon>Basidiomycota</taxon>
        <taxon>Agaricomycotina</taxon>
        <taxon>Agaricomycetes</taxon>
        <taxon>Russulales</taxon>
        <taxon>Russulaceae</taxon>
        <taxon>Russula</taxon>
    </lineage>
</organism>
<dbReference type="EMBL" id="JAGFNK010000125">
    <property type="protein sequence ID" value="KAI9507413.1"/>
    <property type="molecule type" value="Genomic_DNA"/>
</dbReference>
<proteinExistence type="predicted"/>
<evidence type="ECO:0000313" key="1">
    <source>
        <dbReference type="EMBL" id="KAI9507413.1"/>
    </source>
</evidence>
<name>A0ACC0U727_9AGAM</name>
<keyword evidence="2" id="KW-1185">Reference proteome</keyword>
<dbReference type="Proteomes" id="UP001207468">
    <property type="component" value="Unassembled WGS sequence"/>
</dbReference>
<accession>A0ACC0U727</accession>
<gene>
    <name evidence="1" type="ORF">F5148DRAFT_113786</name>
</gene>
<evidence type="ECO:0000313" key="2">
    <source>
        <dbReference type="Proteomes" id="UP001207468"/>
    </source>
</evidence>
<reference evidence="1" key="1">
    <citation type="submission" date="2021-03" db="EMBL/GenBank/DDBJ databases">
        <title>Evolutionary priming and transition to the ectomycorrhizal habit in an iconic lineage of mushroom-forming fungi: is preadaptation a requirement?</title>
        <authorList>
            <consortium name="DOE Joint Genome Institute"/>
            <person name="Looney B.P."/>
            <person name="Miyauchi S."/>
            <person name="Morin E."/>
            <person name="Drula E."/>
            <person name="Courty P.E."/>
            <person name="Chicoki N."/>
            <person name="Fauchery L."/>
            <person name="Kohler A."/>
            <person name="Kuo A."/>
            <person name="LaButti K."/>
            <person name="Pangilinan J."/>
            <person name="Lipzen A."/>
            <person name="Riley R."/>
            <person name="Andreopoulos W."/>
            <person name="He G."/>
            <person name="Johnson J."/>
            <person name="Barry K.W."/>
            <person name="Grigoriev I.V."/>
            <person name="Nagy L."/>
            <person name="Hibbett D."/>
            <person name="Henrissat B."/>
            <person name="Matheny P.B."/>
            <person name="Labbe J."/>
            <person name="Martin A.F."/>
        </authorList>
    </citation>
    <scope>NUCLEOTIDE SEQUENCE</scope>
    <source>
        <strain evidence="1">BPL698</strain>
    </source>
</reference>
<sequence length="154" mass="17833">MLSLDNQVLFQARTTQLDTPTLKHNDWQQNLPVNGDPSRMCPKCGKTFHRKQERDRHIRCYLPHSIYCPFTLCSWRGDRQGIFTAHWRKKHPAVPEPANTHIYDPSKLVNPILCGALTVEEAGSIASSLVERRAVELDKADVWENGWGRRRKKF</sequence>